<accession>A0ACC0D5Z8</accession>
<name>A0ACC0D5Z8_9PEZI</name>
<keyword evidence="2" id="KW-1185">Reference proteome</keyword>
<reference evidence="1 2" key="1">
    <citation type="journal article" date="2022" name="New Phytol.">
        <title>Ecological generalism drives hyperdiversity of secondary metabolite gene clusters in xylarialean endophytes.</title>
        <authorList>
            <person name="Franco M.E.E."/>
            <person name="Wisecaver J.H."/>
            <person name="Arnold A.E."/>
            <person name="Ju Y.M."/>
            <person name="Slot J.C."/>
            <person name="Ahrendt S."/>
            <person name="Moore L.P."/>
            <person name="Eastman K.E."/>
            <person name="Scott K."/>
            <person name="Konkel Z."/>
            <person name="Mondo S.J."/>
            <person name="Kuo A."/>
            <person name="Hayes R.D."/>
            <person name="Haridas S."/>
            <person name="Andreopoulos B."/>
            <person name="Riley R."/>
            <person name="LaButti K."/>
            <person name="Pangilinan J."/>
            <person name="Lipzen A."/>
            <person name="Amirebrahimi M."/>
            <person name="Yan J."/>
            <person name="Adam C."/>
            <person name="Keymanesh K."/>
            <person name="Ng V."/>
            <person name="Louie K."/>
            <person name="Northen T."/>
            <person name="Drula E."/>
            <person name="Henrissat B."/>
            <person name="Hsieh H.M."/>
            <person name="Youens-Clark K."/>
            <person name="Lutzoni F."/>
            <person name="Miadlikowska J."/>
            <person name="Eastwood D.C."/>
            <person name="Hamelin R.C."/>
            <person name="Grigoriev I.V."/>
            <person name="U'Ren J.M."/>
        </authorList>
    </citation>
    <scope>NUCLEOTIDE SEQUENCE [LARGE SCALE GENOMIC DNA]</scope>
    <source>
        <strain evidence="1 2">ER1909</strain>
    </source>
</reference>
<proteinExistence type="predicted"/>
<sequence>MDEFYLDPRFIELQEELRNVLLDSTKQQLESGSADEVESEPSRRQLDLSRVPIPKIKMASYLQNWVIECAPFLDKFDEDRHFGIQVPLLAQNSPALLYATLAFSARQMERKAYPQQQKSDDSLQLYQESIRLLASSLPTKDPDMLVTACILAVLELMSNNSPNWRRHIERCAGLFDLFGVNGFSGGLLQAVFWCYARMELCGAIISRGAESTVLPLEKWVPPLAVGSISEHLSEDLVKSMFLEKSHTTPGLDSLSWARWMKRTLNRSLTGGIDFGLTYNIG</sequence>
<dbReference type="EMBL" id="MU394303">
    <property type="protein sequence ID" value="KAI6088172.1"/>
    <property type="molecule type" value="Genomic_DNA"/>
</dbReference>
<protein>
    <submittedName>
        <fullName evidence="1">Uncharacterized protein</fullName>
    </submittedName>
</protein>
<comment type="caution">
    <text evidence="1">The sequence shown here is derived from an EMBL/GenBank/DDBJ whole genome shotgun (WGS) entry which is preliminary data.</text>
</comment>
<dbReference type="Proteomes" id="UP001497680">
    <property type="component" value="Unassembled WGS sequence"/>
</dbReference>
<evidence type="ECO:0000313" key="1">
    <source>
        <dbReference type="EMBL" id="KAI6088172.1"/>
    </source>
</evidence>
<gene>
    <name evidence="1" type="ORF">F4821DRAFT_258342</name>
</gene>
<evidence type="ECO:0000313" key="2">
    <source>
        <dbReference type="Proteomes" id="UP001497680"/>
    </source>
</evidence>
<organism evidence="1 2">
    <name type="scientific">Hypoxylon rubiginosum</name>
    <dbReference type="NCBI Taxonomy" id="110542"/>
    <lineage>
        <taxon>Eukaryota</taxon>
        <taxon>Fungi</taxon>
        <taxon>Dikarya</taxon>
        <taxon>Ascomycota</taxon>
        <taxon>Pezizomycotina</taxon>
        <taxon>Sordariomycetes</taxon>
        <taxon>Xylariomycetidae</taxon>
        <taxon>Xylariales</taxon>
        <taxon>Hypoxylaceae</taxon>
        <taxon>Hypoxylon</taxon>
    </lineage>
</organism>